<keyword evidence="11" id="KW-1208">Phospholipid metabolism</keyword>
<keyword evidence="12 14" id="KW-0012">Acyltransferase</keyword>
<dbReference type="Proteomes" id="UP001150062">
    <property type="component" value="Unassembled WGS sequence"/>
</dbReference>
<evidence type="ECO:0000256" key="1">
    <source>
        <dbReference type="ARBA" id="ARBA00004370"/>
    </source>
</evidence>
<dbReference type="InterPro" id="IPR002123">
    <property type="entry name" value="Plipid/glycerol_acylTrfase"/>
</dbReference>
<reference evidence="14" key="1">
    <citation type="submission" date="2022-08" db="EMBL/GenBank/DDBJ databases">
        <title>Novel sulfate-reducing endosymbionts in the free-living metamonad Anaeramoeba.</title>
        <authorList>
            <person name="Jerlstrom-Hultqvist J."/>
            <person name="Cepicka I."/>
            <person name="Gallot-Lavallee L."/>
            <person name="Salas-Leiva D."/>
            <person name="Curtis B.A."/>
            <person name="Zahonova K."/>
            <person name="Pipaliya S."/>
            <person name="Dacks J."/>
            <person name="Roger A.J."/>
        </authorList>
    </citation>
    <scope>NUCLEOTIDE SEQUENCE</scope>
    <source>
        <strain evidence="14">Schooner1</strain>
    </source>
</reference>
<evidence type="ECO:0000256" key="10">
    <source>
        <dbReference type="ARBA" id="ARBA00023209"/>
    </source>
</evidence>
<dbReference type="SUPFAM" id="SSF69593">
    <property type="entry name" value="Glycerol-3-phosphate (1)-acyltransferase"/>
    <property type="match status" value="1"/>
</dbReference>
<comment type="pathway">
    <text evidence="2">Lipid metabolism.</text>
</comment>
<dbReference type="GO" id="GO:0016746">
    <property type="term" value="F:acyltransferase activity"/>
    <property type="evidence" value="ECO:0007669"/>
    <property type="project" value="UniProtKB-KW"/>
</dbReference>
<keyword evidence="7" id="KW-1133">Transmembrane helix</keyword>
<dbReference type="EMBL" id="JAOAOG010000040">
    <property type="protein sequence ID" value="KAJ6252755.1"/>
    <property type="molecule type" value="Genomic_DNA"/>
</dbReference>
<evidence type="ECO:0000256" key="9">
    <source>
        <dbReference type="ARBA" id="ARBA00023136"/>
    </source>
</evidence>
<proteinExistence type="inferred from homology"/>
<dbReference type="InterPro" id="IPR045252">
    <property type="entry name" value="LPCAT1-like"/>
</dbReference>
<dbReference type="SMART" id="SM00563">
    <property type="entry name" value="PlsC"/>
    <property type="match status" value="1"/>
</dbReference>
<evidence type="ECO:0000256" key="12">
    <source>
        <dbReference type="ARBA" id="ARBA00023315"/>
    </source>
</evidence>
<comment type="subcellular location">
    <subcellularLocation>
        <location evidence="1">Membrane</location>
    </subcellularLocation>
</comment>
<keyword evidence="6" id="KW-0812">Transmembrane</keyword>
<evidence type="ECO:0000313" key="14">
    <source>
        <dbReference type="EMBL" id="KAJ6252755.1"/>
    </source>
</evidence>
<dbReference type="CDD" id="cd07991">
    <property type="entry name" value="LPLAT_LPCAT1-like"/>
    <property type="match status" value="1"/>
</dbReference>
<keyword evidence="8" id="KW-0443">Lipid metabolism</keyword>
<gene>
    <name evidence="14" type="ORF">M0813_13966</name>
</gene>
<evidence type="ECO:0000313" key="15">
    <source>
        <dbReference type="Proteomes" id="UP001150062"/>
    </source>
</evidence>
<evidence type="ECO:0000256" key="5">
    <source>
        <dbReference type="ARBA" id="ARBA00022679"/>
    </source>
</evidence>
<dbReference type="PANTHER" id="PTHR23063">
    <property type="entry name" value="PHOSPHOLIPID ACYLTRANSFERASE"/>
    <property type="match status" value="1"/>
</dbReference>
<comment type="caution">
    <text evidence="14">The sequence shown here is derived from an EMBL/GenBank/DDBJ whole genome shotgun (WGS) entry which is preliminary data.</text>
</comment>
<comment type="similarity">
    <text evidence="3">Belongs to the 1-acyl-sn-glycerol-3-phosphate acyltransferase family.</text>
</comment>
<evidence type="ECO:0000256" key="2">
    <source>
        <dbReference type="ARBA" id="ARBA00005189"/>
    </source>
</evidence>
<evidence type="ECO:0000256" key="6">
    <source>
        <dbReference type="ARBA" id="ARBA00022692"/>
    </source>
</evidence>
<keyword evidence="9" id="KW-0472">Membrane</keyword>
<keyword evidence="5" id="KW-0808">Transferase</keyword>
<keyword evidence="15" id="KW-1185">Reference proteome</keyword>
<sequence>MEEKRQTETEFRIIKVIIAIKRTTFFKSIRSHASKNKIIDFSKKATKSLSSGEKSHSCKWGKGVMVISFFVTLAPIRILIVGILTISLQIVLFFLTLGLDKNKPYPKKRKAMIQKSAKFVSRSILFLVGITRIKVNGKENLKKIAECETERVIISNHISILDIPISMTLFGCIFLAKAETKNNNFIGPIIQSLQGMFVKRTKNKKDGWIFTEIERRCKNDDYIPLCIYPEGTTSNGKCIVSFKMGAFSSGYPLHPTILKYKPKFPFKNVNIAYALQSPVMNLLEILSTMFIEVEIDCLDFYYPNEEEKQNPRLLRDNVRKYMSEKSGYPLVDSSFFDKKEYVEYLKLKKEN</sequence>
<organism evidence="14 15">
    <name type="scientific">Anaeramoeba flamelloides</name>
    <dbReference type="NCBI Taxonomy" id="1746091"/>
    <lineage>
        <taxon>Eukaryota</taxon>
        <taxon>Metamonada</taxon>
        <taxon>Anaeramoebidae</taxon>
        <taxon>Anaeramoeba</taxon>
    </lineage>
</organism>
<keyword evidence="10" id="KW-0594">Phospholipid biosynthesis</keyword>
<evidence type="ECO:0000259" key="13">
    <source>
        <dbReference type="SMART" id="SM00563"/>
    </source>
</evidence>
<evidence type="ECO:0000256" key="11">
    <source>
        <dbReference type="ARBA" id="ARBA00023264"/>
    </source>
</evidence>
<dbReference type="PANTHER" id="PTHR23063:SF52">
    <property type="entry name" value="LYSOPHOSPHATIDYLCHOLINE ACYLTRANSFERASE"/>
    <property type="match status" value="1"/>
</dbReference>
<name>A0ABQ8Z779_9EUKA</name>
<evidence type="ECO:0000256" key="3">
    <source>
        <dbReference type="ARBA" id="ARBA00008655"/>
    </source>
</evidence>
<keyword evidence="4" id="KW-0444">Lipid biosynthesis</keyword>
<evidence type="ECO:0000256" key="7">
    <source>
        <dbReference type="ARBA" id="ARBA00022989"/>
    </source>
</evidence>
<accession>A0ABQ8Z779</accession>
<feature type="domain" description="Phospholipid/glycerol acyltransferase" evidence="13">
    <location>
        <begin position="151"/>
        <end position="261"/>
    </location>
</feature>
<protein>
    <submittedName>
        <fullName evidence="14">Lysophosphatidylcholine acyltransferase 1</fullName>
    </submittedName>
</protein>
<evidence type="ECO:0000256" key="4">
    <source>
        <dbReference type="ARBA" id="ARBA00022516"/>
    </source>
</evidence>
<evidence type="ECO:0000256" key="8">
    <source>
        <dbReference type="ARBA" id="ARBA00023098"/>
    </source>
</evidence>
<dbReference type="Pfam" id="PF01553">
    <property type="entry name" value="Acyltransferase"/>
    <property type="match status" value="1"/>
</dbReference>